<proteinExistence type="inferred from homology"/>
<evidence type="ECO:0000256" key="4">
    <source>
        <dbReference type="ARBA" id="ARBA00023136"/>
    </source>
</evidence>
<protein>
    <recommendedName>
        <fullName evidence="7">Phospholipid/glycerol acyltransferase domain-containing protein</fullName>
    </recommendedName>
</protein>
<evidence type="ECO:0000256" key="5">
    <source>
        <dbReference type="ARBA" id="ARBA00023315"/>
    </source>
</evidence>
<comment type="similarity">
    <text evidence="2">Belongs to the GPAT/DAPAT family.</text>
</comment>
<reference evidence="8 9" key="1">
    <citation type="journal article" date="2023" name="Nucleic Acids Res.">
        <title>The hologenome of Daphnia magna reveals possible DNA methylation and microbiome-mediated evolution of the host genome.</title>
        <authorList>
            <person name="Chaturvedi A."/>
            <person name="Li X."/>
            <person name="Dhandapani V."/>
            <person name="Marshall H."/>
            <person name="Kissane S."/>
            <person name="Cuenca-Cambronero M."/>
            <person name="Asole G."/>
            <person name="Calvet F."/>
            <person name="Ruiz-Romero M."/>
            <person name="Marangio P."/>
            <person name="Guigo R."/>
            <person name="Rago D."/>
            <person name="Mirbahai L."/>
            <person name="Eastwood N."/>
            <person name="Colbourne J.K."/>
            <person name="Zhou J."/>
            <person name="Mallon E."/>
            <person name="Orsini L."/>
        </authorList>
    </citation>
    <scope>NUCLEOTIDE SEQUENCE [LARGE SCALE GENOMIC DNA]</scope>
    <source>
        <strain evidence="8">LRV0_1</strain>
    </source>
</reference>
<sequence>MFGDRSSPEALDRWLSAAGEERSSGILFLERPATAFEQLRDGPSARGPRKRAGREPLRRLLEFQRTSDRPVFLVPQVVVWSPRPEARDPGIVDAVFGPRDFPGAVRAITTFAAHHQDVVIRAGEPLDLREFVPRSARAGEDELLPRGGELPADLEEREARDESAARRISYALFAAPRAGAACHHGADAKVAGARPRGGPAADQRSVLLARAGRMLQRLEARQDANAIAVMEQAFEATIARMYDGFEVDEAGLERLRELSKDGTLVLLPSHNSHIDYILITRSLLTAKMPPPVIAAGDNLDFFPLGAILRTGGAFFIRRKFGSDRLYGAVVDAGRSRTGKLLTPKLGLLSMVVDAALGIEEAAATGGRKVYFCPISLGYERLPEEGAIVRELRGGEKRKESATGLVKSANVVFGSYGRVSVQFGEPLTLEDVADRDGDLPLGARRELPGKRERRALVTRLAHRVMNEIDRVTAVTPGALAATALLTHGGRGIHEGDLLAYTSELAALLLERDARFSPRLLGGGREGAVREAAALFAEAGAVEITAEVPEGRPVERSLVERVLRSGAAPGGDNLLLRPFREWRPGSDSSAKRRRRGGPQGIVTLALLSGERGGSVEKSDLERRARDLSRLFKYEFSFAADTRFAESFERTLAAMDARGELLVGEGRLSAAARGSAGERRLGLYASLFLNFVESYAVAARSLRALRKGPLDQKDLVKRALKMGERLYVDGTISRKEALSKPAIESALQAFESLGYVTRSEGKVRLSEAWESEEGVALIEARVRTYLIAQSAIPRPFVPMARD</sequence>
<evidence type="ECO:0000256" key="6">
    <source>
        <dbReference type="SAM" id="MobiDB-lite"/>
    </source>
</evidence>
<keyword evidence="4" id="KW-0472">Membrane</keyword>
<dbReference type="Pfam" id="PF01553">
    <property type="entry name" value="Acyltransferase"/>
    <property type="match status" value="1"/>
</dbReference>
<dbReference type="PANTHER" id="PTHR12563">
    <property type="entry name" value="GLYCEROL-3-PHOSPHATE ACYLTRANSFERASE"/>
    <property type="match status" value="1"/>
</dbReference>
<comment type="subcellular location">
    <subcellularLocation>
        <location evidence="1">Endomembrane system</location>
        <topology evidence="1">Peripheral membrane protein</topology>
    </subcellularLocation>
</comment>
<keyword evidence="3" id="KW-0808">Transferase</keyword>
<comment type="caution">
    <text evidence="8">The sequence shown here is derived from an EMBL/GenBank/DDBJ whole genome shotgun (WGS) entry which is preliminary data.</text>
</comment>
<dbReference type="EMBL" id="JAOYFB010000041">
    <property type="protein sequence ID" value="KAK4045125.1"/>
    <property type="molecule type" value="Genomic_DNA"/>
</dbReference>
<keyword evidence="9" id="KW-1185">Reference proteome</keyword>
<dbReference type="InterPro" id="IPR041728">
    <property type="entry name" value="GPAT/DHAPAT_LPLAT"/>
</dbReference>
<gene>
    <name evidence="8" type="ORF">OUZ56_032533</name>
</gene>
<accession>A0ABR0B961</accession>
<dbReference type="PANTHER" id="PTHR12563:SF17">
    <property type="entry name" value="DIHYDROXYACETONE PHOSPHATE ACYLTRANSFERASE"/>
    <property type="match status" value="1"/>
</dbReference>
<dbReference type="SMART" id="SM00563">
    <property type="entry name" value="PlsC"/>
    <property type="match status" value="1"/>
</dbReference>
<dbReference type="InterPro" id="IPR045520">
    <property type="entry name" value="GPAT/DHAPAT_C"/>
</dbReference>
<evidence type="ECO:0000313" key="9">
    <source>
        <dbReference type="Proteomes" id="UP001234178"/>
    </source>
</evidence>
<feature type="domain" description="Phospholipid/glycerol acyltransferase" evidence="7">
    <location>
        <begin position="264"/>
        <end position="379"/>
    </location>
</feature>
<evidence type="ECO:0000256" key="3">
    <source>
        <dbReference type="ARBA" id="ARBA00022679"/>
    </source>
</evidence>
<dbReference type="InterPro" id="IPR002123">
    <property type="entry name" value="Plipid/glycerol_acylTrfase"/>
</dbReference>
<name>A0ABR0B961_9CRUS</name>
<dbReference type="SUPFAM" id="SSF69593">
    <property type="entry name" value="Glycerol-3-phosphate (1)-acyltransferase"/>
    <property type="match status" value="1"/>
</dbReference>
<keyword evidence="5" id="KW-0012">Acyltransferase</keyword>
<feature type="region of interest" description="Disordered" evidence="6">
    <location>
        <begin position="573"/>
        <end position="593"/>
    </location>
</feature>
<dbReference type="CDD" id="cd07993">
    <property type="entry name" value="LPLAT_DHAPAT-like"/>
    <property type="match status" value="1"/>
</dbReference>
<evidence type="ECO:0000313" key="8">
    <source>
        <dbReference type="EMBL" id="KAK4045125.1"/>
    </source>
</evidence>
<evidence type="ECO:0000256" key="1">
    <source>
        <dbReference type="ARBA" id="ARBA00004184"/>
    </source>
</evidence>
<dbReference type="InterPro" id="IPR022284">
    <property type="entry name" value="GPAT/DHAPAT"/>
</dbReference>
<evidence type="ECO:0000256" key="2">
    <source>
        <dbReference type="ARBA" id="ARBA00007937"/>
    </source>
</evidence>
<organism evidence="8 9">
    <name type="scientific">Daphnia magna</name>
    <dbReference type="NCBI Taxonomy" id="35525"/>
    <lineage>
        <taxon>Eukaryota</taxon>
        <taxon>Metazoa</taxon>
        <taxon>Ecdysozoa</taxon>
        <taxon>Arthropoda</taxon>
        <taxon>Crustacea</taxon>
        <taxon>Branchiopoda</taxon>
        <taxon>Diplostraca</taxon>
        <taxon>Cladocera</taxon>
        <taxon>Anomopoda</taxon>
        <taxon>Daphniidae</taxon>
        <taxon>Daphnia</taxon>
    </lineage>
</organism>
<dbReference type="Proteomes" id="UP001234178">
    <property type="component" value="Unassembled WGS sequence"/>
</dbReference>
<evidence type="ECO:0000259" key="7">
    <source>
        <dbReference type="SMART" id="SM00563"/>
    </source>
</evidence>
<dbReference type="Pfam" id="PF19277">
    <property type="entry name" value="GPAT_C"/>
    <property type="match status" value="2"/>
</dbReference>